<evidence type="ECO:0000259" key="5">
    <source>
        <dbReference type="PROSITE" id="PS50275"/>
    </source>
</evidence>
<dbReference type="GO" id="GO:0043813">
    <property type="term" value="F:phosphatidylinositol-3,5-bisphosphate 5-phosphatase activity"/>
    <property type="evidence" value="ECO:0007669"/>
    <property type="project" value="InterPro"/>
</dbReference>
<dbReference type="EMBL" id="RSCE01000001">
    <property type="protein sequence ID" value="RSH88256.1"/>
    <property type="molecule type" value="Genomic_DNA"/>
</dbReference>
<dbReference type="OrthoDB" id="405996at2759"/>
<dbReference type="InterPro" id="IPR043573">
    <property type="entry name" value="Fig4-like"/>
</dbReference>
<comment type="caution">
    <text evidence="6">The sequence shown here is derived from an EMBL/GenBank/DDBJ whole genome shotgun (WGS) entry which is preliminary data.</text>
</comment>
<evidence type="ECO:0000256" key="4">
    <source>
        <dbReference type="SAM" id="MobiDB-lite"/>
    </source>
</evidence>
<feature type="region of interest" description="Disordered" evidence="4">
    <location>
        <begin position="639"/>
        <end position="686"/>
    </location>
</feature>
<dbReference type="PROSITE" id="PS50275">
    <property type="entry name" value="SAC"/>
    <property type="match status" value="1"/>
</dbReference>
<dbReference type="AlphaFoldDB" id="A0A427YB05"/>
<evidence type="ECO:0000313" key="7">
    <source>
        <dbReference type="Proteomes" id="UP000279236"/>
    </source>
</evidence>
<dbReference type="PANTHER" id="PTHR45738:SF5">
    <property type="entry name" value="POLYPHOSPHOINOSITIDE PHOSPHATASE"/>
    <property type="match status" value="1"/>
</dbReference>
<reference evidence="6 7" key="1">
    <citation type="submission" date="2018-11" db="EMBL/GenBank/DDBJ databases">
        <title>Genome sequence of Apiotrichum porosum DSM 27194.</title>
        <authorList>
            <person name="Aliyu H."/>
            <person name="Gorte O."/>
            <person name="Ochsenreither K."/>
        </authorList>
    </citation>
    <scope>NUCLEOTIDE SEQUENCE [LARGE SCALE GENOMIC DNA]</scope>
    <source>
        <strain evidence="6 7">DSM 27194</strain>
    </source>
</reference>
<evidence type="ECO:0000256" key="1">
    <source>
        <dbReference type="ARBA" id="ARBA00004308"/>
    </source>
</evidence>
<organism evidence="6 7">
    <name type="scientific">Apiotrichum porosum</name>
    <dbReference type="NCBI Taxonomy" id="105984"/>
    <lineage>
        <taxon>Eukaryota</taxon>
        <taxon>Fungi</taxon>
        <taxon>Dikarya</taxon>
        <taxon>Basidiomycota</taxon>
        <taxon>Agaricomycotina</taxon>
        <taxon>Tremellomycetes</taxon>
        <taxon>Trichosporonales</taxon>
        <taxon>Trichosporonaceae</taxon>
        <taxon>Apiotrichum</taxon>
    </lineage>
</organism>
<dbReference type="GeneID" id="39585333"/>
<accession>A0A427YB05</accession>
<sequence length="791" mass="89524">MQSRPMDDTDDPSGLSQYTLYETKVRYYITASAGSTHRVLKIDRTDADELNVVEDAMQYDDAQLELLLRMVEDGNKSQGGLTKVLDFYGVVGFVRFTTSWYLVMITQRSVVGLLGGHYVYHCDKTKLLSISPKAANTTQEAKLQSMFDQVDLSKNFYFSYSYDITNTLQVNLTVPADERPWNTRFMWNHHLLSPAFDLEDPKKRSQWVLPIIHGSFDQTKINVFSRTVYLTLIARRSRYHAGVRFLTRGADENGDVANEVETEQIVSEPLATPFGYPVNTDAGADYGGYTSFVQLRGSIPVMWHQPSDKMTPKPPIEITIKDPFYTPAAKHFDDLLGRYGAPIFILNLVKSKETVPRESKLLSEYGECVEYLNQFLPEGKKMRYIAWDMAQAAKSRHQDVMGILEDVCEESIQYTHFFHGGAARNEHSSEGHRELPLLQCGILRVNCVDCLDRTNAAQFAIAKRAFGHQLYALGLLGSPNLPFACDAVEVLTEMYHDHGDFLAYQYTGSAVVNRDTYRPTKATQWTSHSRDLAQNIRRYFNNSILDADKQAAINLFLGVEPTSAAKPRSPRPNYRHWFTSAHLDTPRLNMLGDEEAPPTPLFDDYYKPSVLTHMEKIYAFEMTSTLKFTSHRTKNGLFSPFETISGGDLPSSPEPRRTSRRWAGSASPSRGEREEESPPLKLSEAEPPHAISTLVSHLLDPPDLDQRVRDYDWYMHYQEDELLAADSTTEPLDLQLYVRASQIAAGQEVDEPNPGVPPALRAAAIAAEAAKDELYEPPKASLQFYENWLHV</sequence>
<gene>
    <name evidence="6" type="primary">FIG4</name>
    <name evidence="6" type="ORF">EHS24_000790</name>
</gene>
<feature type="compositionally biased region" description="Basic and acidic residues" evidence="4">
    <location>
        <begin position="670"/>
        <end position="686"/>
    </location>
</feature>
<feature type="domain" description="SAC" evidence="5">
    <location>
        <begin position="147"/>
        <end position="508"/>
    </location>
</feature>
<keyword evidence="3" id="KW-0472">Membrane</keyword>
<dbReference type="Proteomes" id="UP000279236">
    <property type="component" value="Unassembled WGS sequence"/>
</dbReference>
<dbReference type="GO" id="GO:0046856">
    <property type="term" value="P:phosphatidylinositol dephosphorylation"/>
    <property type="evidence" value="ECO:0007669"/>
    <property type="project" value="InterPro"/>
</dbReference>
<evidence type="ECO:0000313" key="6">
    <source>
        <dbReference type="EMBL" id="RSH88256.1"/>
    </source>
</evidence>
<dbReference type="GO" id="GO:0012505">
    <property type="term" value="C:endomembrane system"/>
    <property type="evidence" value="ECO:0007669"/>
    <property type="project" value="UniProtKB-SubCell"/>
</dbReference>
<keyword evidence="2" id="KW-0378">Hydrolase</keyword>
<keyword evidence="7" id="KW-1185">Reference proteome</keyword>
<dbReference type="InterPro" id="IPR002013">
    <property type="entry name" value="SAC_dom"/>
</dbReference>
<dbReference type="PANTHER" id="PTHR45738">
    <property type="entry name" value="POLYPHOSPHOINOSITIDE PHOSPHATASE"/>
    <property type="match status" value="1"/>
</dbReference>
<dbReference type="Pfam" id="PF02383">
    <property type="entry name" value="Syja_N"/>
    <property type="match status" value="1"/>
</dbReference>
<dbReference type="STRING" id="105984.A0A427YB05"/>
<protein>
    <submittedName>
        <fullName evidence="6">Phosphatidylinositol-3,5-bisphosphate 5-phosphatase</fullName>
    </submittedName>
</protein>
<dbReference type="RefSeq" id="XP_028480464.1">
    <property type="nucleotide sequence ID" value="XM_028616607.1"/>
</dbReference>
<evidence type="ECO:0000256" key="2">
    <source>
        <dbReference type="ARBA" id="ARBA00022801"/>
    </source>
</evidence>
<proteinExistence type="predicted"/>
<comment type="subcellular location">
    <subcellularLocation>
        <location evidence="1">Endomembrane system</location>
    </subcellularLocation>
</comment>
<name>A0A427YB05_9TREE</name>
<evidence type="ECO:0000256" key="3">
    <source>
        <dbReference type="ARBA" id="ARBA00023136"/>
    </source>
</evidence>